<evidence type="ECO:0000313" key="2">
    <source>
        <dbReference type="Proteomes" id="UP000287651"/>
    </source>
</evidence>
<dbReference type="AlphaFoldDB" id="A0A426Y7K6"/>
<proteinExistence type="predicted"/>
<dbReference type="Proteomes" id="UP000287651">
    <property type="component" value="Unassembled WGS sequence"/>
</dbReference>
<name>A0A426Y7K6_ENSVE</name>
<comment type="caution">
    <text evidence="1">The sequence shown here is derived from an EMBL/GenBank/DDBJ whole genome shotgun (WGS) entry which is preliminary data.</text>
</comment>
<reference evidence="1 2" key="1">
    <citation type="journal article" date="2014" name="Agronomy (Basel)">
        <title>A Draft Genome Sequence for Ensete ventricosum, the Drought-Tolerant Tree Against Hunger.</title>
        <authorList>
            <person name="Harrison J."/>
            <person name="Moore K.A."/>
            <person name="Paszkiewicz K."/>
            <person name="Jones T."/>
            <person name="Grant M."/>
            <person name="Ambacheew D."/>
            <person name="Muzemil S."/>
            <person name="Studholme D.J."/>
        </authorList>
    </citation>
    <scope>NUCLEOTIDE SEQUENCE [LARGE SCALE GENOMIC DNA]</scope>
</reference>
<accession>A0A426Y7K6</accession>
<sequence length="52" mass="6124">MFMICAKSIATLEFADYVAEKRKKKRIRHSIVLFFRFVLSLIAKDIPKTLVH</sequence>
<dbReference type="EMBL" id="AMZH03014401">
    <property type="protein sequence ID" value="RRT47704.1"/>
    <property type="molecule type" value="Genomic_DNA"/>
</dbReference>
<protein>
    <submittedName>
        <fullName evidence="1">Uncharacterized protein</fullName>
    </submittedName>
</protein>
<organism evidence="1 2">
    <name type="scientific">Ensete ventricosum</name>
    <name type="common">Abyssinian banana</name>
    <name type="synonym">Musa ensete</name>
    <dbReference type="NCBI Taxonomy" id="4639"/>
    <lineage>
        <taxon>Eukaryota</taxon>
        <taxon>Viridiplantae</taxon>
        <taxon>Streptophyta</taxon>
        <taxon>Embryophyta</taxon>
        <taxon>Tracheophyta</taxon>
        <taxon>Spermatophyta</taxon>
        <taxon>Magnoliopsida</taxon>
        <taxon>Liliopsida</taxon>
        <taxon>Zingiberales</taxon>
        <taxon>Musaceae</taxon>
        <taxon>Ensete</taxon>
    </lineage>
</organism>
<gene>
    <name evidence="1" type="ORF">B296_00053557</name>
</gene>
<evidence type="ECO:0000313" key="1">
    <source>
        <dbReference type="EMBL" id="RRT47704.1"/>
    </source>
</evidence>